<gene>
    <name evidence="6" type="ORF">IEN85_05480</name>
</gene>
<dbReference type="EMBL" id="JACYFG010000006">
    <property type="protein sequence ID" value="MBD5778935.1"/>
    <property type="molecule type" value="Genomic_DNA"/>
</dbReference>
<dbReference type="InterPro" id="IPR003439">
    <property type="entry name" value="ABC_transporter-like_ATP-bd"/>
</dbReference>
<dbReference type="Proteomes" id="UP000622317">
    <property type="component" value="Unassembled WGS sequence"/>
</dbReference>
<dbReference type="GO" id="GO:0098796">
    <property type="term" value="C:membrane protein complex"/>
    <property type="evidence" value="ECO:0007669"/>
    <property type="project" value="UniProtKB-ARBA"/>
</dbReference>
<feature type="domain" description="ABC transporter" evidence="5">
    <location>
        <begin position="7"/>
        <end position="228"/>
    </location>
</feature>
<dbReference type="GO" id="GO:0005524">
    <property type="term" value="F:ATP binding"/>
    <property type="evidence" value="ECO:0007669"/>
    <property type="project" value="UniProtKB-KW"/>
</dbReference>
<dbReference type="PANTHER" id="PTHR24220:SF689">
    <property type="entry name" value="LIPOPROTEIN-RELEASING SYSTEM ATP-BINDING PROTEIN LOLD"/>
    <property type="match status" value="1"/>
</dbReference>
<evidence type="ECO:0000256" key="3">
    <source>
        <dbReference type="ARBA" id="ARBA00022840"/>
    </source>
</evidence>
<dbReference type="InterPro" id="IPR015854">
    <property type="entry name" value="ABC_transpr_LolD-like"/>
</dbReference>
<dbReference type="SUPFAM" id="SSF52540">
    <property type="entry name" value="P-loop containing nucleoside triphosphate hydrolases"/>
    <property type="match status" value="1"/>
</dbReference>
<evidence type="ECO:0000256" key="2">
    <source>
        <dbReference type="ARBA" id="ARBA00022741"/>
    </source>
</evidence>
<dbReference type="GO" id="GO:0016887">
    <property type="term" value="F:ATP hydrolysis activity"/>
    <property type="evidence" value="ECO:0007669"/>
    <property type="project" value="InterPro"/>
</dbReference>
<keyword evidence="3 6" id="KW-0067">ATP-binding</keyword>
<dbReference type="InterPro" id="IPR027417">
    <property type="entry name" value="P-loop_NTPase"/>
</dbReference>
<comment type="similarity">
    <text evidence="4">Belongs to the ABC transporter superfamily. Macrolide exporter (TC 3.A.1.122) family.</text>
</comment>
<dbReference type="FunFam" id="3.40.50.300:FF:000032">
    <property type="entry name" value="Export ABC transporter ATP-binding protein"/>
    <property type="match status" value="1"/>
</dbReference>
<keyword evidence="2" id="KW-0547">Nucleotide-binding</keyword>
<evidence type="ECO:0000256" key="4">
    <source>
        <dbReference type="ARBA" id="ARBA00038388"/>
    </source>
</evidence>
<proteinExistence type="inferred from homology"/>
<dbReference type="SMART" id="SM00382">
    <property type="entry name" value="AAA"/>
    <property type="match status" value="1"/>
</dbReference>
<protein>
    <submittedName>
        <fullName evidence="6">ABC transporter ATP-binding protein</fullName>
    </submittedName>
</protein>
<dbReference type="PROSITE" id="PS50893">
    <property type="entry name" value="ABC_TRANSPORTER_2"/>
    <property type="match status" value="1"/>
</dbReference>
<dbReference type="InterPro" id="IPR017911">
    <property type="entry name" value="MacB-like_ATP-bd"/>
</dbReference>
<dbReference type="GO" id="GO:0044874">
    <property type="term" value="P:lipoprotein localization to outer membrane"/>
    <property type="evidence" value="ECO:0007669"/>
    <property type="project" value="TreeGrafter"/>
</dbReference>
<evidence type="ECO:0000313" key="6">
    <source>
        <dbReference type="EMBL" id="MBD5778935.1"/>
    </source>
</evidence>
<keyword evidence="1" id="KW-0813">Transport</keyword>
<dbReference type="AlphaFoldDB" id="A0A927IH09"/>
<dbReference type="PANTHER" id="PTHR24220">
    <property type="entry name" value="IMPORT ATP-BINDING PROTEIN"/>
    <property type="match status" value="1"/>
</dbReference>
<organism evidence="6 7">
    <name type="scientific">Pelagicoccus enzymogenes</name>
    <dbReference type="NCBI Taxonomy" id="2773457"/>
    <lineage>
        <taxon>Bacteria</taxon>
        <taxon>Pseudomonadati</taxon>
        <taxon>Verrucomicrobiota</taxon>
        <taxon>Opitutia</taxon>
        <taxon>Puniceicoccales</taxon>
        <taxon>Pelagicoccaceae</taxon>
        <taxon>Pelagicoccus</taxon>
    </lineage>
</organism>
<accession>A0A927IH09</accession>
<name>A0A927IH09_9BACT</name>
<dbReference type="CDD" id="cd03255">
    <property type="entry name" value="ABC_MJ0796_LolCDE_FtsE"/>
    <property type="match status" value="1"/>
</dbReference>
<dbReference type="Pfam" id="PF00005">
    <property type="entry name" value="ABC_tran"/>
    <property type="match status" value="1"/>
</dbReference>
<dbReference type="GO" id="GO:0005886">
    <property type="term" value="C:plasma membrane"/>
    <property type="evidence" value="ECO:0007669"/>
    <property type="project" value="TreeGrafter"/>
</dbReference>
<evidence type="ECO:0000256" key="1">
    <source>
        <dbReference type="ARBA" id="ARBA00022448"/>
    </source>
</evidence>
<dbReference type="InterPro" id="IPR003593">
    <property type="entry name" value="AAA+_ATPase"/>
</dbReference>
<dbReference type="GO" id="GO:0022857">
    <property type="term" value="F:transmembrane transporter activity"/>
    <property type="evidence" value="ECO:0007669"/>
    <property type="project" value="UniProtKB-ARBA"/>
</dbReference>
<dbReference type="InterPro" id="IPR017871">
    <property type="entry name" value="ABC_transporter-like_CS"/>
</dbReference>
<dbReference type="PROSITE" id="PS00211">
    <property type="entry name" value="ABC_TRANSPORTER_1"/>
    <property type="match status" value="1"/>
</dbReference>
<dbReference type="GO" id="GO:0089705">
    <property type="term" value="P:protein localization to outer membrane"/>
    <property type="evidence" value="ECO:0007669"/>
    <property type="project" value="TreeGrafter"/>
</dbReference>
<comment type="caution">
    <text evidence="6">The sequence shown here is derived from an EMBL/GenBank/DDBJ whole genome shotgun (WGS) entry which is preliminary data.</text>
</comment>
<reference evidence="6" key="1">
    <citation type="submission" date="2020-09" db="EMBL/GenBank/DDBJ databases">
        <title>Pelagicoccus enzymogenes sp. nov. with an EPS production, isolated from marine sediment.</title>
        <authorList>
            <person name="Feng X."/>
        </authorList>
    </citation>
    <scope>NUCLEOTIDE SEQUENCE</scope>
    <source>
        <strain evidence="6">NFK12</strain>
    </source>
</reference>
<evidence type="ECO:0000259" key="5">
    <source>
        <dbReference type="PROSITE" id="PS50893"/>
    </source>
</evidence>
<dbReference type="Gene3D" id="3.40.50.300">
    <property type="entry name" value="P-loop containing nucleotide triphosphate hydrolases"/>
    <property type="match status" value="1"/>
</dbReference>
<keyword evidence="7" id="KW-1185">Reference proteome</keyword>
<evidence type="ECO:0000313" key="7">
    <source>
        <dbReference type="Proteomes" id="UP000622317"/>
    </source>
</evidence>
<dbReference type="RefSeq" id="WP_191616060.1">
    <property type="nucleotide sequence ID" value="NZ_JACYFG010000006.1"/>
</dbReference>
<sequence>MSESPPLRCEKLQKAFGKRTLFSEIDLELRPRERLALLGASGSGKSTLLHCLSGVMPADSGRVWLAGERIDKLDSNALAQIRRRKIGTVFQFFHLLPTLTARENIELPLQLLGQASPQRNERVSALLERMGISHRADAFPAALSGGEMQRVAIARAIAHRPPVLFADEPTGNLDSRSGESVLQLLKELTDEEGAALLMVTHSDEAASICQRQLHLADGVLRETAHPDASR</sequence>